<evidence type="ECO:0000313" key="3">
    <source>
        <dbReference type="EnsemblMetazoa" id="ASIC011766-PA"/>
    </source>
</evidence>
<dbReference type="VEuPathDB" id="VectorBase:ASIC011766"/>
<dbReference type="EMBL" id="ATLV01019177">
    <property type="status" value="NOT_ANNOTATED_CDS"/>
    <property type="molecule type" value="Genomic_DNA"/>
</dbReference>
<feature type="region of interest" description="Disordered" evidence="1">
    <location>
        <begin position="116"/>
        <end position="138"/>
    </location>
</feature>
<dbReference type="Proteomes" id="UP000030765">
    <property type="component" value="Unassembled WGS sequence"/>
</dbReference>
<organism evidence="2">
    <name type="scientific">Anopheles sinensis</name>
    <name type="common">Mosquito</name>
    <dbReference type="NCBI Taxonomy" id="74873"/>
    <lineage>
        <taxon>Eukaryota</taxon>
        <taxon>Metazoa</taxon>
        <taxon>Ecdysozoa</taxon>
        <taxon>Arthropoda</taxon>
        <taxon>Hexapoda</taxon>
        <taxon>Insecta</taxon>
        <taxon>Pterygota</taxon>
        <taxon>Neoptera</taxon>
        <taxon>Endopterygota</taxon>
        <taxon>Diptera</taxon>
        <taxon>Nematocera</taxon>
        <taxon>Culicoidea</taxon>
        <taxon>Culicidae</taxon>
        <taxon>Anophelinae</taxon>
        <taxon>Anopheles</taxon>
    </lineage>
</organism>
<evidence type="ECO:0000256" key="1">
    <source>
        <dbReference type="SAM" id="MobiDB-lite"/>
    </source>
</evidence>
<sequence length="152" mass="17344">MSFVLNFSWTRGKKGTRTGTVTEHSARSQALLPTRKRKRFLTSRTTVATARYTTSLHLLRRRNKRCGGLPSGFNLPAGLEFHPPPLQPTVRTLRRSHTLTDSPRTFPAYAPVELTRSRSSTDVTNNNNNNSNRYDRDRVRVDEFRLGDTGDR</sequence>
<protein>
    <submittedName>
        <fullName evidence="2 3">Uncharacterized protein</fullName>
    </submittedName>
</protein>
<reference evidence="2 4" key="1">
    <citation type="journal article" date="2014" name="BMC Genomics">
        <title>Genome sequence of Anopheles sinensis provides insight into genetics basis of mosquito competence for malaria parasites.</title>
        <authorList>
            <person name="Zhou D."/>
            <person name="Zhang D."/>
            <person name="Ding G."/>
            <person name="Shi L."/>
            <person name="Hou Q."/>
            <person name="Ye Y."/>
            <person name="Xu Y."/>
            <person name="Zhou H."/>
            <person name="Xiong C."/>
            <person name="Li S."/>
            <person name="Yu J."/>
            <person name="Hong S."/>
            <person name="Yu X."/>
            <person name="Zou P."/>
            <person name="Chen C."/>
            <person name="Chang X."/>
            <person name="Wang W."/>
            <person name="Lv Y."/>
            <person name="Sun Y."/>
            <person name="Ma L."/>
            <person name="Shen B."/>
            <person name="Zhu C."/>
        </authorList>
    </citation>
    <scope>NUCLEOTIDE SEQUENCE [LARGE SCALE GENOMIC DNA]</scope>
</reference>
<dbReference type="AlphaFoldDB" id="A0A084W102"/>
<feature type="compositionally biased region" description="Low complexity" evidence="1">
    <location>
        <begin position="117"/>
        <end position="132"/>
    </location>
</feature>
<evidence type="ECO:0000313" key="2">
    <source>
        <dbReference type="EMBL" id="KFB43896.1"/>
    </source>
</evidence>
<proteinExistence type="predicted"/>
<accession>A0A084W102</accession>
<dbReference type="EnsemblMetazoa" id="ASIC011766-RA">
    <property type="protein sequence ID" value="ASIC011766-PA"/>
    <property type="gene ID" value="ASIC011766"/>
</dbReference>
<gene>
    <name evidence="2" type="ORF">ZHAS_00011766</name>
</gene>
<dbReference type="EMBL" id="KE525264">
    <property type="protein sequence ID" value="KFB43896.1"/>
    <property type="molecule type" value="Genomic_DNA"/>
</dbReference>
<keyword evidence="4" id="KW-1185">Reference proteome</keyword>
<name>A0A084W102_ANOSI</name>
<evidence type="ECO:0000313" key="4">
    <source>
        <dbReference type="Proteomes" id="UP000030765"/>
    </source>
</evidence>
<reference evidence="3" key="2">
    <citation type="submission" date="2020-05" db="UniProtKB">
        <authorList>
            <consortium name="EnsemblMetazoa"/>
        </authorList>
    </citation>
    <scope>IDENTIFICATION</scope>
</reference>